<proteinExistence type="predicted"/>
<feature type="signal peptide" evidence="1">
    <location>
        <begin position="1"/>
        <end position="22"/>
    </location>
</feature>
<feature type="chain" id="PRO_5047414395" evidence="1">
    <location>
        <begin position="23"/>
        <end position="228"/>
    </location>
</feature>
<dbReference type="RefSeq" id="WP_307344592.1">
    <property type="nucleotide sequence ID" value="NZ_JAUSVS010000001.1"/>
</dbReference>
<comment type="caution">
    <text evidence="2">The sequence shown here is derived from an EMBL/GenBank/DDBJ whole genome shotgun (WGS) entry which is preliminary data.</text>
</comment>
<dbReference type="EMBL" id="JAUSVS010000001">
    <property type="protein sequence ID" value="MDQ0462353.1"/>
    <property type="molecule type" value="Genomic_DNA"/>
</dbReference>
<evidence type="ECO:0000256" key="1">
    <source>
        <dbReference type="SAM" id="SignalP"/>
    </source>
</evidence>
<keyword evidence="1" id="KW-0732">Signal</keyword>
<reference evidence="2 3" key="1">
    <citation type="submission" date="2023-07" db="EMBL/GenBank/DDBJ databases">
        <title>Genomic Encyclopedia of Type Strains, Phase IV (KMG-IV): sequencing the most valuable type-strain genomes for metagenomic binning, comparative biology and taxonomic classification.</title>
        <authorList>
            <person name="Goeker M."/>
        </authorList>
    </citation>
    <scope>NUCLEOTIDE SEQUENCE [LARGE SCALE GENOMIC DNA]</scope>
    <source>
        <strain evidence="2 3">DSM 18695</strain>
    </source>
</reference>
<accession>A0ABU0IK19</accession>
<gene>
    <name evidence="2" type="ORF">QO010_000101</name>
</gene>
<evidence type="ECO:0000313" key="2">
    <source>
        <dbReference type="EMBL" id="MDQ0462353.1"/>
    </source>
</evidence>
<sequence length="228" mass="24381">MRVAACLAVGLALLTSAASALAEEPKASPEAIAAARAETDRLIAQAGGQGFFVNETADDRTLMPRHRASGMGCRFVKTQTNSIVLDAAGTAGEVATCRSYDARYKVTVTVSARRLEGEVKDAYKAFTAADIAAYPGFMLQPDLTRTMMDAKQRAILKRSFNRWSRKDGDLHRAGMIIIDGRWVLTLDATGPGDQVQTTEIVSDVVWLDAIIGALALAIDGDKTWTTGG</sequence>
<keyword evidence="3" id="KW-1185">Reference proteome</keyword>
<protein>
    <submittedName>
        <fullName evidence="2">Uncharacterized protein</fullName>
    </submittedName>
</protein>
<evidence type="ECO:0000313" key="3">
    <source>
        <dbReference type="Proteomes" id="UP001228905"/>
    </source>
</evidence>
<organism evidence="2 3">
    <name type="scientific">Caulobacter ginsengisoli</name>
    <dbReference type="NCBI Taxonomy" id="400775"/>
    <lineage>
        <taxon>Bacteria</taxon>
        <taxon>Pseudomonadati</taxon>
        <taxon>Pseudomonadota</taxon>
        <taxon>Alphaproteobacteria</taxon>
        <taxon>Caulobacterales</taxon>
        <taxon>Caulobacteraceae</taxon>
        <taxon>Caulobacter</taxon>
    </lineage>
</organism>
<name>A0ABU0IK19_9CAUL</name>
<dbReference type="Proteomes" id="UP001228905">
    <property type="component" value="Unassembled WGS sequence"/>
</dbReference>